<sequence length="97" mass="10451">MAQILNKKAAAVFLFTSLMVMATVNFSSGHTTQGGYGEMDSCMVLVNCDMNKCMSDCQIKGFNGGVCDGESNDHCCCTDEARTNNRFLLSKSTTTVV</sequence>
<evidence type="ECO:0000313" key="3">
    <source>
        <dbReference type="Proteomes" id="UP000026960"/>
    </source>
</evidence>
<name>A0A0D3HQ47_9ORYZ</name>
<reference evidence="2" key="1">
    <citation type="journal article" date="2009" name="Rice">
        <title>De Novo Next Generation Sequencing of Plant Genomes.</title>
        <authorList>
            <person name="Rounsley S."/>
            <person name="Marri P.R."/>
            <person name="Yu Y."/>
            <person name="He R."/>
            <person name="Sisneros N."/>
            <person name="Goicoechea J.L."/>
            <person name="Lee S.J."/>
            <person name="Angelova A."/>
            <person name="Kudrna D."/>
            <person name="Luo M."/>
            <person name="Affourtit J."/>
            <person name="Desany B."/>
            <person name="Knight J."/>
            <person name="Niazi F."/>
            <person name="Egholm M."/>
            <person name="Wing R.A."/>
        </authorList>
    </citation>
    <scope>NUCLEOTIDE SEQUENCE [LARGE SCALE GENOMIC DNA]</scope>
    <source>
        <strain evidence="2">cv. IRGC 105608</strain>
    </source>
</reference>
<evidence type="ECO:0008006" key="4">
    <source>
        <dbReference type="Google" id="ProtNLM"/>
    </source>
</evidence>
<dbReference type="Gramene" id="OBART11G23270.1">
    <property type="protein sequence ID" value="OBART11G23270.1"/>
    <property type="gene ID" value="OBART11G23270"/>
</dbReference>
<evidence type="ECO:0000313" key="2">
    <source>
        <dbReference type="EnsemblPlants" id="OBART11G23270.1"/>
    </source>
</evidence>
<organism evidence="2">
    <name type="scientific">Oryza barthii</name>
    <dbReference type="NCBI Taxonomy" id="65489"/>
    <lineage>
        <taxon>Eukaryota</taxon>
        <taxon>Viridiplantae</taxon>
        <taxon>Streptophyta</taxon>
        <taxon>Embryophyta</taxon>
        <taxon>Tracheophyta</taxon>
        <taxon>Spermatophyta</taxon>
        <taxon>Magnoliopsida</taxon>
        <taxon>Liliopsida</taxon>
        <taxon>Poales</taxon>
        <taxon>Poaceae</taxon>
        <taxon>BOP clade</taxon>
        <taxon>Oryzoideae</taxon>
        <taxon>Oryzeae</taxon>
        <taxon>Oryzinae</taxon>
        <taxon>Oryza</taxon>
    </lineage>
</organism>
<feature type="chain" id="PRO_5002277058" description="Knottin scorpion toxin-like domain-containing protein" evidence="1">
    <location>
        <begin position="30"/>
        <end position="97"/>
    </location>
</feature>
<dbReference type="PaxDb" id="65489-OBART11G23270.1"/>
<evidence type="ECO:0000256" key="1">
    <source>
        <dbReference type="SAM" id="SignalP"/>
    </source>
</evidence>
<protein>
    <recommendedName>
        <fullName evidence="4">Knottin scorpion toxin-like domain-containing protein</fullName>
    </recommendedName>
</protein>
<keyword evidence="1" id="KW-0732">Signal</keyword>
<dbReference type="HOGENOM" id="CLU_2350319_0_0_1"/>
<dbReference type="Proteomes" id="UP000026960">
    <property type="component" value="Chromosome 11"/>
</dbReference>
<reference evidence="2" key="2">
    <citation type="submission" date="2015-03" db="UniProtKB">
        <authorList>
            <consortium name="EnsemblPlants"/>
        </authorList>
    </citation>
    <scope>IDENTIFICATION</scope>
</reference>
<keyword evidence="3" id="KW-1185">Reference proteome</keyword>
<dbReference type="AlphaFoldDB" id="A0A0D3HQ47"/>
<feature type="signal peptide" evidence="1">
    <location>
        <begin position="1"/>
        <end position="29"/>
    </location>
</feature>
<proteinExistence type="predicted"/>
<accession>A0A0D3HQ47</accession>
<dbReference type="EnsemblPlants" id="OBART11G23270.1">
    <property type="protein sequence ID" value="OBART11G23270.1"/>
    <property type="gene ID" value="OBART11G23270"/>
</dbReference>